<feature type="compositionally biased region" description="Polar residues" evidence="1">
    <location>
        <begin position="638"/>
        <end position="655"/>
    </location>
</feature>
<keyword evidence="5" id="KW-1185">Reference proteome</keyword>
<feature type="domain" description="Ricin B lectin" evidence="2">
    <location>
        <begin position="652"/>
        <end position="782"/>
    </location>
</feature>
<accession>A0AAP6B5M7</accession>
<dbReference type="InterPro" id="IPR000772">
    <property type="entry name" value="Ricin_B_lectin"/>
</dbReference>
<evidence type="ECO:0000313" key="3">
    <source>
        <dbReference type="EMBL" id="MDX2958432.1"/>
    </source>
</evidence>
<dbReference type="GeneID" id="69808475"/>
<dbReference type="Proteomes" id="UP001272987">
    <property type="component" value="Unassembled WGS sequence"/>
</dbReference>
<feature type="compositionally biased region" description="Polar residues" evidence="1">
    <location>
        <begin position="788"/>
        <end position="804"/>
    </location>
</feature>
<dbReference type="AlphaFoldDB" id="A0AAP6B5M7"/>
<protein>
    <submittedName>
        <fullName evidence="3">RICIN domain-containing protein</fullName>
    </submittedName>
</protein>
<reference evidence="3 5" key="1">
    <citation type="journal article" date="2023" name="Microb. Genom.">
        <title>Mesoterricola silvestris gen. nov., sp. nov., Mesoterricola sediminis sp. nov., Geothrix oryzae sp. nov., Geothrix edaphica sp. nov., Geothrix rubra sp. nov., and Geothrix limicola sp. nov., six novel members of Acidobacteriota isolated from soils.</title>
        <authorList>
            <person name="Weisberg A.J."/>
            <person name="Pearce E."/>
            <person name="Kramer C.G."/>
            <person name="Chang J.H."/>
            <person name="Clarke C.R."/>
        </authorList>
    </citation>
    <scope>NUCLEOTIDE SEQUENCE</scope>
    <source>
        <strain evidence="4 5">NB05-1H</strain>
        <strain evidence="3">NRRL_B-16521</strain>
    </source>
</reference>
<evidence type="ECO:0000313" key="4">
    <source>
        <dbReference type="EMBL" id="MDX3021062.1"/>
    </source>
</evidence>
<dbReference type="EMBL" id="JARAWC010000001">
    <property type="protein sequence ID" value="MDX2958432.1"/>
    <property type="molecule type" value="Genomic_DNA"/>
</dbReference>
<feature type="compositionally biased region" description="Gly residues" evidence="1">
    <location>
        <begin position="407"/>
        <end position="423"/>
    </location>
</feature>
<dbReference type="PROSITE" id="PS50231">
    <property type="entry name" value="RICIN_B_LECTIN"/>
    <property type="match status" value="1"/>
</dbReference>
<feature type="compositionally biased region" description="Basic residues" evidence="1">
    <location>
        <begin position="558"/>
        <end position="570"/>
    </location>
</feature>
<gene>
    <name evidence="3" type="ORF">PV399_01675</name>
    <name evidence="4" type="ORF">PV666_24685</name>
</gene>
<dbReference type="Gene3D" id="2.80.10.50">
    <property type="match status" value="1"/>
</dbReference>
<name>A0AAP6B5M7_9ACTN</name>
<evidence type="ECO:0000256" key="1">
    <source>
        <dbReference type="SAM" id="MobiDB-lite"/>
    </source>
</evidence>
<feature type="region of interest" description="Disordered" evidence="1">
    <location>
        <begin position="616"/>
        <end position="655"/>
    </location>
</feature>
<organism evidence="3 6">
    <name type="scientific">Streptomyces acidiscabies</name>
    <dbReference type="NCBI Taxonomy" id="42234"/>
    <lineage>
        <taxon>Bacteria</taxon>
        <taxon>Bacillati</taxon>
        <taxon>Actinomycetota</taxon>
        <taxon>Actinomycetes</taxon>
        <taxon>Kitasatosporales</taxon>
        <taxon>Streptomycetaceae</taxon>
        <taxon>Streptomyces</taxon>
    </lineage>
</organism>
<feature type="region of interest" description="Disordered" evidence="1">
    <location>
        <begin position="533"/>
        <end position="585"/>
    </location>
</feature>
<proteinExistence type="predicted"/>
<evidence type="ECO:0000259" key="2">
    <source>
        <dbReference type="SMART" id="SM00458"/>
    </source>
</evidence>
<dbReference type="InterPro" id="IPR035992">
    <property type="entry name" value="Ricin_B-like_lectins"/>
</dbReference>
<feature type="region of interest" description="Disordered" evidence="1">
    <location>
        <begin position="1"/>
        <end position="30"/>
    </location>
</feature>
<dbReference type="EMBL" id="JARAWP010000014">
    <property type="protein sequence ID" value="MDX3021062.1"/>
    <property type="molecule type" value="Genomic_DNA"/>
</dbReference>
<evidence type="ECO:0000313" key="5">
    <source>
        <dbReference type="Proteomes" id="UP001272987"/>
    </source>
</evidence>
<feature type="compositionally biased region" description="Pro residues" evidence="1">
    <location>
        <begin position="1"/>
        <end position="16"/>
    </location>
</feature>
<feature type="region of interest" description="Disordered" evidence="1">
    <location>
        <begin position="303"/>
        <end position="324"/>
    </location>
</feature>
<dbReference type="SUPFAM" id="SSF50370">
    <property type="entry name" value="Ricin B-like lectins"/>
    <property type="match status" value="1"/>
</dbReference>
<feature type="region of interest" description="Disordered" evidence="1">
    <location>
        <begin position="404"/>
        <end position="445"/>
    </location>
</feature>
<dbReference type="RefSeq" id="WP_010354539.1">
    <property type="nucleotide sequence ID" value="NZ_BCMK01000055.1"/>
</dbReference>
<dbReference type="Proteomes" id="UP001282288">
    <property type="component" value="Unassembled WGS sequence"/>
</dbReference>
<sequence>MPSAYPPRPPYPPPGGDPGESDDALAAGVRGGTDGEVAEATALLIARHWRPAHDYAVICLAGSGPVASMATGTAFHQVFDRLKLGESGTDLRPRLLLAVRETVRLWASAERVSAVLPELRKPAGARGMRAAKGMTPDNRILSEYAYHALPATERCLLWHVEVEGEPVSVPAALLGVDTSMAAAALEGARDKLREGIVRAHRELAPSKECRFYNRLLEVPLRRGGDLLPDVRRHLDACRYCRAAAEQLAQGAGWVGLMLAEAVLGWGARRYHDSRPDRGREEPVRVRGAVKRGAGRRLLDRMPSPARREESGRGRVFGAWGSGGDTQGAAEVLPGDIPPGGAQGVGVFGGGVRRAGRPGWRGRGVGAGSEAVPGVGEGAFPDPDGVVSGGVGQTFAGSGGAVSAEGGQALGGPDGVVPGGGGRAFAGPDGSVSGGEGQALGGPGGAVSGGGGQAFAGPDCAGSAEGGQAFGGPGGVVPGEGGRAFSEFGGVMPSGAAGPGSRRSSAAGFPGVDGEFDGVGGHAFGAGAGRPGTDFAYEGFADPDGESGGGDAGADGRPRSRRAAGRARVRGVRGAQGTRRAVRQVGKRSPRALIAGVGIASAGVLTTFLAAGMWSDEGSDPASSTSVSGGGALPGADSLSPTPTQGSVGMSGGPQQTRLRNADADLCLEVPVGARAGIALALEVCSSNWAQQWSYEDDGLLRSVAEPALCVDSHADAGVVIANTCADADSPRADDVRYDLTVQGELLPRWDERLPLAAVGDDPGANVAVKVRDGSPSQRWLTDAPRPTPSSFSVNGSTGPSPQQA</sequence>
<feature type="region of interest" description="Disordered" evidence="1">
    <location>
        <begin position="766"/>
        <end position="804"/>
    </location>
</feature>
<comment type="caution">
    <text evidence="3">The sequence shown here is derived from an EMBL/GenBank/DDBJ whole genome shotgun (WGS) entry which is preliminary data.</text>
</comment>
<dbReference type="Pfam" id="PF00652">
    <property type="entry name" value="Ricin_B_lectin"/>
    <property type="match status" value="1"/>
</dbReference>
<feature type="compositionally biased region" description="Gly residues" evidence="1">
    <location>
        <begin position="431"/>
        <end position="445"/>
    </location>
</feature>
<dbReference type="SMART" id="SM00458">
    <property type="entry name" value="RICIN"/>
    <property type="match status" value="1"/>
</dbReference>
<evidence type="ECO:0000313" key="6">
    <source>
        <dbReference type="Proteomes" id="UP001282288"/>
    </source>
</evidence>